<name>A0A8S1TAJ4_PAROT</name>
<dbReference type="OrthoDB" id="298911at2759"/>
<reference evidence="1" key="1">
    <citation type="submission" date="2021-01" db="EMBL/GenBank/DDBJ databases">
        <authorList>
            <consortium name="Genoscope - CEA"/>
            <person name="William W."/>
        </authorList>
    </citation>
    <scope>NUCLEOTIDE SEQUENCE</scope>
</reference>
<proteinExistence type="predicted"/>
<organism evidence="1 2">
    <name type="scientific">Paramecium octaurelia</name>
    <dbReference type="NCBI Taxonomy" id="43137"/>
    <lineage>
        <taxon>Eukaryota</taxon>
        <taxon>Sar</taxon>
        <taxon>Alveolata</taxon>
        <taxon>Ciliophora</taxon>
        <taxon>Intramacronucleata</taxon>
        <taxon>Oligohymenophorea</taxon>
        <taxon>Peniculida</taxon>
        <taxon>Parameciidae</taxon>
        <taxon>Paramecium</taxon>
    </lineage>
</organism>
<comment type="caution">
    <text evidence="1">The sequence shown here is derived from an EMBL/GenBank/DDBJ whole genome shotgun (WGS) entry which is preliminary data.</text>
</comment>
<protein>
    <submittedName>
        <fullName evidence="1">Uncharacterized protein</fullName>
    </submittedName>
</protein>
<accession>A0A8S1TAJ4</accession>
<dbReference type="Proteomes" id="UP000683925">
    <property type="component" value="Unassembled WGS sequence"/>
</dbReference>
<dbReference type="AlphaFoldDB" id="A0A8S1TAJ4"/>
<keyword evidence="2" id="KW-1185">Reference proteome</keyword>
<dbReference type="EMBL" id="CAJJDP010000022">
    <property type="protein sequence ID" value="CAD8149243.1"/>
    <property type="molecule type" value="Genomic_DNA"/>
</dbReference>
<evidence type="ECO:0000313" key="2">
    <source>
        <dbReference type="Proteomes" id="UP000683925"/>
    </source>
</evidence>
<dbReference type="OMA" id="QIDSECG"/>
<gene>
    <name evidence="1" type="ORF">POCTA_138.1.T0220131</name>
</gene>
<sequence length="396" mass="46494">MDSNFYKEIKDIIDFIYQQITISRNKCLIQKLSERKEQIYASIPQTRSNILQNQQNREFITKYLDKFVQFVSNQDNLVEQGFFKMIRQSQKTKLQNIFSKKFTQLPQYFKNLESQDLSATGFINSQEVAHSKIPVNFTANSFLLDNDIDFIACITLIFKDICDEEIFIHSLSTQKLLKKIPELNQFEYLKSLKNYLTITVDQQQQIITLEPLDPIIQFSPLFNGNQTEKLQEFYLSQDMEIILSPTYKIKVVGIFNKENQALNDNFITKNLIYQYDKTLLIKNAENYIILEPQEQNIKHEPIVIFDLKGSISLNKFLGLSKDISFKLTHDGFGFLFEELTQRPNFYTSLSYQSPVYSKTKKINLCLVIKNELRLSIDSECGQLFVDTNEYNRNLFD</sequence>
<evidence type="ECO:0000313" key="1">
    <source>
        <dbReference type="EMBL" id="CAD8149243.1"/>
    </source>
</evidence>